<dbReference type="OrthoDB" id="10655709at2759"/>
<evidence type="ECO:0000313" key="4">
    <source>
        <dbReference type="EMBL" id="EAY07378.1"/>
    </source>
</evidence>
<dbReference type="Gene3D" id="2.60.120.260">
    <property type="entry name" value="Galactose-binding domain-like"/>
    <property type="match status" value="1"/>
</dbReference>
<dbReference type="Gene3D" id="1.10.390.30">
    <property type="entry name" value="Peptidase M60, enhancin-like domain 3"/>
    <property type="match status" value="1"/>
</dbReference>
<evidence type="ECO:0000313" key="5">
    <source>
        <dbReference type="Proteomes" id="UP000001542"/>
    </source>
</evidence>
<protein>
    <submittedName>
        <fullName evidence="4">Immuno-dominant variable surface antigen-like</fullName>
    </submittedName>
</protein>
<dbReference type="SMR" id="A2EIY8"/>
<reference evidence="4" key="1">
    <citation type="submission" date="2006-10" db="EMBL/GenBank/DDBJ databases">
        <authorList>
            <person name="Amadeo P."/>
            <person name="Zhao Q."/>
            <person name="Wortman J."/>
            <person name="Fraser-Liggett C."/>
            <person name="Carlton J."/>
        </authorList>
    </citation>
    <scope>NUCLEOTIDE SEQUENCE</scope>
    <source>
        <strain evidence="4">G3</strain>
    </source>
</reference>
<feature type="transmembrane region" description="Helical" evidence="1">
    <location>
        <begin position="779"/>
        <end position="798"/>
    </location>
</feature>
<dbReference type="PROSITE" id="PS51723">
    <property type="entry name" value="PEPTIDASE_M60"/>
    <property type="match status" value="1"/>
</dbReference>
<dbReference type="OMA" id="ANDLLYW"/>
<dbReference type="Proteomes" id="UP000001542">
    <property type="component" value="Unassembled WGS sequence"/>
</dbReference>
<organism evidence="4 5">
    <name type="scientific">Trichomonas vaginalis (strain ATCC PRA-98 / G3)</name>
    <dbReference type="NCBI Taxonomy" id="412133"/>
    <lineage>
        <taxon>Eukaryota</taxon>
        <taxon>Metamonada</taxon>
        <taxon>Parabasalia</taxon>
        <taxon>Trichomonadida</taxon>
        <taxon>Trichomonadidae</taxon>
        <taxon>Trichomonas</taxon>
    </lineage>
</organism>
<dbReference type="VEuPathDB" id="TrichDB:TVAG_204850"/>
<sequence>MGTAVALTGANQVYEPIGWQTGWVSYESARWGCWGQLHEYAHHFQNGWTYGNWGEVSNNALNLISMATMMEVDATRMVNFFGNAQMSGDWSNTAHQYGNVNANDLLYWYGLPLYWFGSDLQRKIIRSTKDGKYFPRNNSFPNQFMLTMSHLTKRDMRPYFSTWPNLYNYSTAIRQEAHELLDSWNYKEFHPVSTIYQTGYVLDGVEFETAKPFRIPARDPYYFDFERFKKTRDGMHTFTFKRVIPGQGTFESIGTGQYKYTPPDPSIVDKFYLEYEDDVTKDITKMIVRIKQVFPGVKLTYFNNSASLSIDNAYKKYLETKDKFHVMLQSDFNIPKMRYKFLAVTDGCFYPPETNTYRFVSYHDEGCLIYLSENPFNDNFDIDAGSKLFRAWGYGGWNKNDRNSKWVNLTKDKKYYLRFVINNVGGEGQSQIGYIYNTSDNIKGIQTDRIWLPGAIRGETDQNPFMPKIENDPTLGIYWESDLRIKYPPNNFKLLKSLTTEDPAADLNKLLFDGNTSPSQSTNVVQPLPIDYDIDFGQELTFERLYMPQRSRKVNGNCTITCDGEQIYDGRFDSTITFGSAYYCRYVNLSIYSNSNGNFAGIVEIQPVLLKAATSRNIIPATHKDWRIQGNGVLSKEGLYYNGKGWKLQKDANLTLSIDLNETGDSIAIIGDKSIYGGHFDVYLDGELHGSCNTSFIFDDIQKNRIIDTMFQQPLYSIRNLKNSSHHFVSMVVRTGNVGIAGILADGKMIQVIDPTPAPTPAIASSGDNLDVGSSNGKIIGITLGVVIPLVVIGAAIVGSSCSSISKRNPLKEVLMKMLYLYNCFCQYF</sequence>
<gene>
    <name evidence="4" type="ORF">TVAG_204850</name>
</gene>
<dbReference type="Pfam" id="PF13402">
    <property type="entry name" value="Peptidase_M60"/>
    <property type="match status" value="1"/>
</dbReference>
<dbReference type="Gene3D" id="2.60.120.1560">
    <property type="match status" value="1"/>
</dbReference>
<dbReference type="InterPro" id="IPR031161">
    <property type="entry name" value="Peptidase_M60_dom"/>
</dbReference>
<keyword evidence="1" id="KW-0472">Membrane</keyword>
<dbReference type="InterPro" id="IPR037524">
    <property type="entry name" value="PA14/GLEYA"/>
</dbReference>
<keyword evidence="1" id="KW-1133">Transmembrane helix</keyword>
<dbReference type="VEuPathDB" id="TrichDB:TVAGG3_0661590"/>
<dbReference type="KEGG" id="tva:4765268"/>
<keyword evidence="1" id="KW-0812">Transmembrane</keyword>
<keyword evidence="5" id="KW-1185">Reference proteome</keyword>
<dbReference type="InterPro" id="IPR011658">
    <property type="entry name" value="PA14_dom"/>
</dbReference>
<proteinExistence type="predicted"/>
<feature type="domain" description="PA14" evidence="3">
    <location>
        <begin position="292"/>
        <end position="449"/>
    </location>
</feature>
<name>A2EIY8_TRIV3</name>
<dbReference type="InterPro" id="IPR042279">
    <property type="entry name" value="Pep_M60_3"/>
</dbReference>
<accession>A2EIY8</accession>
<evidence type="ECO:0000259" key="2">
    <source>
        <dbReference type="PROSITE" id="PS51723"/>
    </source>
</evidence>
<dbReference type="EMBL" id="DS113401">
    <property type="protein sequence ID" value="EAY07378.1"/>
    <property type="molecule type" value="Genomic_DNA"/>
</dbReference>
<reference evidence="4" key="2">
    <citation type="journal article" date="2007" name="Science">
        <title>Draft genome sequence of the sexually transmitted pathogen Trichomonas vaginalis.</title>
        <authorList>
            <person name="Carlton J.M."/>
            <person name="Hirt R.P."/>
            <person name="Silva J.C."/>
            <person name="Delcher A.L."/>
            <person name="Schatz M."/>
            <person name="Zhao Q."/>
            <person name="Wortman J.R."/>
            <person name="Bidwell S.L."/>
            <person name="Alsmark U.C.M."/>
            <person name="Besteiro S."/>
            <person name="Sicheritz-Ponten T."/>
            <person name="Noel C.J."/>
            <person name="Dacks J.B."/>
            <person name="Foster P.G."/>
            <person name="Simillion C."/>
            <person name="Van de Peer Y."/>
            <person name="Miranda-Saavedra D."/>
            <person name="Barton G.J."/>
            <person name="Westrop G.D."/>
            <person name="Mueller S."/>
            <person name="Dessi D."/>
            <person name="Fiori P.L."/>
            <person name="Ren Q."/>
            <person name="Paulsen I."/>
            <person name="Zhang H."/>
            <person name="Bastida-Corcuera F.D."/>
            <person name="Simoes-Barbosa A."/>
            <person name="Brown M.T."/>
            <person name="Hayes R.D."/>
            <person name="Mukherjee M."/>
            <person name="Okumura C.Y."/>
            <person name="Schneider R."/>
            <person name="Smith A.J."/>
            <person name="Vanacova S."/>
            <person name="Villalvazo M."/>
            <person name="Haas B.J."/>
            <person name="Pertea M."/>
            <person name="Feldblyum T.V."/>
            <person name="Utterback T.R."/>
            <person name="Shu C.L."/>
            <person name="Osoegawa K."/>
            <person name="de Jong P.J."/>
            <person name="Hrdy I."/>
            <person name="Horvathova L."/>
            <person name="Zubacova Z."/>
            <person name="Dolezal P."/>
            <person name="Malik S.B."/>
            <person name="Logsdon J.M. Jr."/>
            <person name="Henze K."/>
            <person name="Gupta A."/>
            <person name="Wang C.C."/>
            <person name="Dunne R.L."/>
            <person name="Upcroft J.A."/>
            <person name="Upcroft P."/>
            <person name="White O."/>
            <person name="Salzberg S.L."/>
            <person name="Tang P."/>
            <person name="Chiu C.-H."/>
            <person name="Lee Y.-S."/>
            <person name="Embley T.M."/>
            <person name="Coombs G.H."/>
            <person name="Mottram J.C."/>
            <person name="Tachezy J."/>
            <person name="Fraser-Liggett C.M."/>
            <person name="Johnson P.J."/>
        </authorList>
    </citation>
    <scope>NUCLEOTIDE SEQUENCE [LARGE SCALE GENOMIC DNA]</scope>
    <source>
        <strain evidence="4">G3</strain>
    </source>
</reference>
<dbReference type="InParanoid" id="A2EIY8"/>
<dbReference type="PANTHER" id="PTHR15730:SF5">
    <property type="entry name" value="SI:CH211-210B2.2-RELATED"/>
    <property type="match status" value="1"/>
</dbReference>
<dbReference type="PROSITE" id="PS51820">
    <property type="entry name" value="PA14"/>
    <property type="match status" value="1"/>
</dbReference>
<dbReference type="AlphaFoldDB" id="A2EIY8"/>
<dbReference type="PANTHER" id="PTHR15730">
    <property type="entry name" value="EXPERIMENTAL AUTOIMMUNE PROSTATITIS ANTIGEN 2-RELATED"/>
    <property type="match status" value="1"/>
</dbReference>
<dbReference type="Pfam" id="PF07691">
    <property type="entry name" value="PA14"/>
    <property type="match status" value="1"/>
</dbReference>
<evidence type="ECO:0000256" key="1">
    <source>
        <dbReference type="SAM" id="Phobius"/>
    </source>
</evidence>
<feature type="domain" description="Peptidase M60" evidence="2">
    <location>
        <begin position="1"/>
        <end position="117"/>
    </location>
</feature>
<evidence type="ECO:0000259" key="3">
    <source>
        <dbReference type="PROSITE" id="PS51820"/>
    </source>
</evidence>
<dbReference type="InterPro" id="IPR051244">
    <property type="entry name" value="TCAF"/>
</dbReference>
<dbReference type="RefSeq" id="XP_001319601.1">
    <property type="nucleotide sequence ID" value="XM_001319566.1"/>
</dbReference>